<dbReference type="EMBL" id="DVML01000025">
    <property type="protein sequence ID" value="HIU22769.1"/>
    <property type="molecule type" value="Genomic_DNA"/>
</dbReference>
<sequence>MILREIDELWIDQIEAELYVDYLCYAEDSQLSKEMLLRLKNPDYSEALYYLLLTVVPEGVDISEKIRHRMLLLLELIEIYFPQDVLFSDAIMTYWKEALFQKQGVKETKIEAREKLQFLSCIDVKKTDEQERRYDEKRAREYAFFRFLCQIDVTERGKNGVYLYADYILDPYLPSIIDDWYNRFPAIFRIDEMTEKIVFLLSSRSALTRAEIEDSIDFEVEIEDGIFQHQYSKEEIKKVQSLDPHGFVDDLLNDIQTMLASYDQNNMPRKKLMA</sequence>
<evidence type="ECO:0000313" key="2">
    <source>
        <dbReference type="Proteomes" id="UP000824087"/>
    </source>
</evidence>
<comment type="caution">
    <text evidence="1">The sequence shown here is derived from an EMBL/GenBank/DDBJ whole genome shotgun (WGS) entry which is preliminary data.</text>
</comment>
<proteinExistence type="predicted"/>
<dbReference type="AlphaFoldDB" id="A0A9D1HUS5"/>
<name>A0A9D1HUS5_9BACT</name>
<reference evidence="1" key="2">
    <citation type="journal article" date="2021" name="PeerJ">
        <title>Extensive microbial diversity within the chicken gut microbiome revealed by metagenomics and culture.</title>
        <authorList>
            <person name="Gilroy R."/>
            <person name="Ravi A."/>
            <person name="Getino M."/>
            <person name="Pursley I."/>
            <person name="Horton D.L."/>
            <person name="Alikhan N.F."/>
            <person name="Baker D."/>
            <person name="Gharbi K."/>
            <person name="Hall N."/>
            <person name="Watson M."/>
            <person name="Adriaenssens E.M."/>
            <person name="Foster-Nyarko E."/>
            <person name="Jarju S."/>
            <person name="Secka A."/>
            <person name="Antonio M."/>
            <person name="Oren A."/>
            <person name="Chaudhuri R.R."/>
            <person name="La Ragione R."/>
            <person name="Hildebrand F."/>
            <person name="Pallen M.J."/>
        </authorList>
    </citation>
    <scope>NUCLEOTIDE SEQUENCE</scope>
    <source>
        <strain evidence="1">CHK197-8231</strain>
    </source>
</reference>
<dbReference type="Proteomes" id="UP000824087">
    <property type="component" value="Unassembled WGS sequence"/>
</dbReference>
<organism evidence="1 2">
    <name type="scientific">Candidatus Fimihabitans intestinipullorum</name>
    <dbReference type="NCBI Taxonomy" id="2840820"/>
    <lineage>
        <taxon>Bacteria</taxon>
        <taxon>Bacillati</taxon>
        <taxon>Mycoplasmatota</taxon>
        <taxon>Mycoplasmatota incertae sedis</taxon>
        <taxon>Candidatus Fimihabitans</taxon>
    </lineage>
</organism>
<reference evidence="1" key="1">
    <citation type="submission" date="2020-10" db="EMBL/GenBank/DDBJ databases">
        <authorList>
            <person name="Gilroy R."/>
        </authorList>
    </citation>
    <scope>NUCLEOTIDE SEQUENCE</scope>
    <source>
        <strain evidence="1">CHK197-8231</strain>
    </source>
</reference>
<protein>
    <submittedName>
        <fullName evidence="1">Uncharacterized protein</fullName>
    </submittedName>
</protein>
<evidence type="ECO:0000313" key="1">
    <source>
        <dbReference type="EMBL" id="HIU22769.1"/>
    </source>
</evidence>
<gene>
    <name evidence="1" type="ORF">IAD49_04240</name>
</gene>
<accession>A0A9D1HUS5</accession>